<evidence type="ECO:0000256" key="2">
    <source>
        <dbReference type="ARBA" id="ARBA00010527"/>
    </source>
</evidence>
<dbReference type="EMBL" id="JARGYU010000001">
    <property type="protein sequence ID" value="MDZ5760952.1"/>
    <property type="molecule type" value="Genomic_DNA"/>
</dbReference>
<keyword evidence="6 13" id="KW-0812">Transmembrane</keyword>
<dbReference type="GO" id="GO:0051205">
    <property type="term" value="P:protein insertion into membrane"/>
    <property type="evidence" value="ECO:0007669"/>
    <property type="project" value="TreeGrafter"/>
</dbReference>
<dbReference type="NCBIfam" id="NF002353">
    <property type="entry name" value="PRK01318.1-4"/>
    <property type="match status" value="1"/>
</dbReference>
<reference evidence="16" key="1">
    <citation type="submission" date="2023-02" db="EMBL/GenBank/DDBJ databases">
        <title>Host association and intracellularity evolved multiple times independently in the Rickettsiales.</title>
        <authorList>
            <person name="Castelli M."/>
            <person name="Nardi T."/>
            <person name="Gammuto L."/>
            <person name="Bellinzona G."/>
            <person name="Sabaneyeva E."/>
            <person name="Potekhin A."/>
            <person name="Serra V."/>
            <person name="Petroni G."/>
            <person name="Sassera D."/>
        </authorList>
    </citation>
    <scope>NUCLEOTIDE SEQUENCE</scope>
    <source>
        <strain evidence="16">USBL-36I1</strain>
    </source>
</reference>
<keyword evidence="5 13" id="KW-1003">Cell membrane</keyword>
<dbReference type="CDD" id="cd19961">
    <property type="entry name" value="EcYidC-like_peri"/>
    <property type="match status" value="1"/>
</dbReference>
<evidence type="ECO:0000256" key="6">
    <source>
        <dbReference type="ARBA" id="ARBA00022692"/>
    </source>
</evidence>
<gene>
    <name evidence="13" type="primary">yidC</name>
    <name evidence="16" type="ORF">Lyticum_00108</name>
</gene>
<feature type="transmembrane region" description="Helical" evidence="13">
    <location>
        <begin position="424"/>
        <end position="444"/>
    </location>
</feature>
<comment type="caution">
    <text evidence="16">The sequence shown here is derived from an EMBL/GenBank/DDBJ whole genome shotgun (WGS) entry which is preliminary data.</text>
</comment>
<sequence>MQESNRILLATTLCVIIIIVFNYFFPQKYINNINNKKDISSTKNYIIPIEKPSIIDTKNDYTEKKVKIESKKFSGSINLRGALIDEFVLNEYKKNTDINSQKMDLLRNYKSKRPYYISFNIKINKLYNNIDIPGKNSLWESDNNVLSNENPVTLTWINDQKIKFKIVLKIVDDYLLRVQYLIENMSNVEPEFMEYINITKTKVDEDKGKKIAVHEGGLVVQNEKISEINFNKLEDKEFIYKSNINWAGFSDKYWLSAIISTKDEKINTVKFTNSNDTSDKDNHYFFLGTGSKQKKALTQKTTLLSDNYIFIGPKVIKILDDYSNKYNISLFDHAVDFGYLYFITKPLLILLVYFYELFKNFGIAILILTILVKIALFPLNYKGLKNMEKLKELNPKIQSIKQNYAGKNDLIQKHTIALYKKENVNPASGCIPIFIQMPIFYALYKVFCVSIEMRHAPILGWIKDLSSPDPLTIFNLFGLIKWTPPHYLMTGPIAITMAITMYIHQQMSPKPADQTQAYMMKFMPLFVMIMVSSFPAGLLIYWTWSNILSIIQQIITKKFITKNKTKNKIIQQITTKQIITKSKTKNKK</sequence>
<evidence type="ECO:0000256" key="9">
    <source>
        <dbReference type="ARBA" id="ARBA00023136"/>
    </source>
</evidence>
<dbReference type="NCBIfam" id="TIGR03593">
    <property type="entry name" value="yidC_nterm"/>
    <property type="match status" value="1"/>
</dbReference>
<comment type="function">
    <text evidence="13">Required for the insertion and/or proper folding and/or complex formation of integral membrane proteins into the membrane. Involved in integration of membrane proteins that insert both dependently and independently of the Sec translocase complex, as well as at least some lipoproteins. Aids folding of multispanning membrane proteins.</text>
</comment>
<feature type="transmembrane region" description="Helical" evidence="13">
    <location>
        <begin position="486"/>
        <end position="504"/>
    </location>
</feature>
<dbReference type="PRINTS" id="PR00701">
    <property type="entry name" value="60KDINNERMP"/>
</dbReference>
<keyword evidence="17" id="KW-1185">Reference proteome</keyword>
<feature type="transmembrane region" description="Helical" evidence="13">
    <location>
        <begin position="337"/>
        <end position="355"/>
    </location>
</feature>
<protein>
    <recommendedName>
        <fullName evidence="3 13">Membrane protein insertase YidC</fullName>
    </recommendedName>
    <alternativeName>
        <fullName evidence="12 13">Foldase YidC</fullName>
    </alternativeName>
    <alternativeName>
        <fullName evidence="11 13">Membrane integrase YidC</fullName>
    </alternativeName>
    <alternativeName>
        <fullName evidence="13">Membrane protein YidC</fullName>
    </alternativeName>
</protein>
<evidence type="ECO:0000256" key="13">
    <source>
        <dbReference type="HAMAP-Rule" id="MF_01810"/>
    </source>
</evidence>
<dbReference type="GO" id="GO:0015031">
    <property type="term" value="P:protein transport"/>
    <property type="evidence" value="ECO:0007669"/>
    <property type="project" value="UniProtKB-KW"/>
</dbReference>
<evidence type="ECO:0000256" key="3">
    <source>
        <dbReference type="ARBA" id="ARBA00015325"/>
    </source>
</evidence>
<dbReference type="InterPro" id="IPR047196">
    <property type="entry name" value="YidC_ALB_C"/>
</dbReference>
<dbReference type="Proteomes" id="UP001289135">
    <property type="component" value="Unassembled WGS sequence"/>
</dbReference>
<dbReference type="PANTHER" id="PTHR12428">
    <property type="entry name" value="OXA1"/>
    <property type="match status" value="1"/>
</dbReference>
<keyword evidence="7 13" id="KW-0653">Protein transport</keyword>
<keyword evidence="8 13" id="KW-1133">Transmembrane helix</keyword>
<dbReference type="CDD" id="cd20070">
    <property type="entry name" value="5TM_YidC_Alb3"/>
    <property type="match status" value="1"/>
</dbReference>
<dbReference type="InterPro" id="IPR038221">
    <property type="entry name" value="YidC_periplasmic_sf"/>
</dbReference>
<dbReference type="InterPro" id="IPR028055">
    <property type="entry name" value="YidC/Oxa/ALB_C"/>
</dbReference>
<evidence type="ECO:0000256" key="10">
    <source>
        <dbReference type="ARBA" id="ARBA00023186"/>
    </source>
</evidence>
<evidence type="ECO:0000259" key="14">
    <source>
        <dbReference type="Pfam" id="PF02096"/>
    </source>
</evidence>
<feature type="domain" description="Membrane insertase YidC/Oxa/ALB C-terminal" evidence="14">
    <location>
        <begin position="361"/>
        <end position="558"/>
    </location>
</feature>
<feature type="transmembrane region" description="Helical" evidence="13">
    <location>
        <begin position="6"/>
        <end position="25"/>
    </location>
</feature>
<evidence type="ECO:0000256" key="4">
    <source>
        <dbReference type="ARBA" id="ARBA00022448"/>
    </source>
</evidence>
<proteinExistence type="inferred from homology"/>
<evidence type="ECO:0000256" key="11">
    <source>
        <dbReference type="ARBA" id="ARBA00033245"/>
    </source>
</evidence>
<feature type="domain" description="Membrane insertase YidC N-terminal" evidence="15">
    <location>
        <begin position="66"/>
        <end position="349"/>
    </location>
</feature>
<evidence type="ECO:0000313" key="17">
    <source>
        <dbReference type="Proteomes" id="UP001289135"/>
    </source>
</evidence>
<dbReference type="PRINTS" id="PR01900">
    <property type="entry name" value="YIDCPROTEIN"/>
</dbReference>
<dbReference type="InterPro" id="IPR001708">
    <property type="entry name" value="YidC/ALB3/OXA1/COX18"/>
</dbReference>
<name>A0AAE5AGN4_9RICK</name>
<dbReference type="RefSeq" id="WP_322498387.1">
    <property type="nucleotide sequence ID" value="NZ_JARGYU010000001.1"/>
</dbReference>
<evidence type="ECO:0000256" key="5">
    <source>
        <dbReference type="ARBA" id="ARBA00022475"/>
    </source>
</evidence>
<evidence type="ECO:0000313" key="16">
    <source>
        <dbReference type="EMBL" id="MDZ5760952.1"/>
    </source>
</evidence>
<comment type="similarity">
    <text evidence="2 13">Belongs to the OXA1/ALB3/YidC family. Type 1 subfamily.</text>
</comment>
<evidence type="ECO:0000256" key="7">
    <source>
        <dbReference type="ARBA" id="ARBA00022927"/>
    </source>
</evidence>
<dbReference type="Pfam" id="PF14849">
    <property type="entry name" value="YidC_periplas"/>
    <property type="match status" value="1"/>
</dbReference>
<dbReference type="InterPro" id="IPR028053">
    <property type="entry name" value="Membr_insert_YidC_N"/>
</dbReference>
<dbReference type="Pfam" id="PF02096">
    <property type="entry name" value="60KD_IMP"/>
    <property type="match status" value="1"/>
</dbReference>
<dbReference type="GO" id="GO:0005886">
    <property type="term" value="C:plasma membrane"/>
    <property type="evidence" value="ECO:0007669"/>
    <property type="project" value="UniProtKB-SubCell"/>
</dbReference>
<dbReference type="HAMAP" id="MF_01810">
    <property type="entry name" value="YidC_type1"/>
    <property type="match status" value="1"/>
</dbReference>
<dbReference type="InterPro" id="IPR019998">
    <property type="entry name" value="Membr_insert_YidC"/>
</dbReference>
<dbReference type="NCBIfam" id="TIGR03592">
    <property type="entry name" value="yidC_oxa1_cterm"/>
    <property type="match status" value="1"/>
</dbReference>
<dbReference type="AlphaFoldDB" id="A0AAE5AGN4"/>
<dbReference type="PANTHER" id="PTHR12428:SF65">
    <property type="entry name" value="CYTOCHROME C OXIDASE ASSEMBLY PROTEIN COX18, MITOCHONDRIAL"/>
    <property type="match status" value="1"/>
</dbReference>
<evidence type="ECO:0000256" key="12">
    <source>
        <dbReference type="ARBA" id="ARBA00033342"/>
    </source>
</evidence>
<dbReference type="Gene3D" id="2.70.98.90">
    <property type="match status" value="1"/>
</dbReference>
<evidence type="ECO:0000256" key="8">
    <source>
        <dbReference type="ARBA" id="ARBA00022989"/>
    </source>
</evidence>
<feature type="transmembrane region" description="Helical" evidence="13">
    <location>
        <begin position="525"/>
        <end position="544"/>
    </location>
</feature>
<comment type="subcellular location">
    <subcellularLocation>
        <location evidence="1">Cell inner membrane</location>
        <topology evidence="1">Multi-pass membrane protein</topology>
    </subcellularLocation>
    <subcellularLocation>
        <location evidence="13">Cell membrane</location>
        <topology evidence="13">Multi-pass membrane protein</topology>
    </subcellularLocation>
</comment>
<organism evidence="16 17">
    <name type="scientific">Lyticum sinuosum</name>
    <dbReference type="NCBI Taxonomy" id="1332059"/>
    <lineage>
        <taxon>Bacteria</taxon>
        <taxon>Pseudomonadati</taxon>
        <taxon>Pseudomonadota</taxon>
        <taxon>Alphaproteobacteria</taxon>
        <taxon>Rickettsiales</taxon>
        <taxon>Lyticum</taxon>
    </lineage>
</organism>
<keyword evidence="9 13" id="KW-0472">Membrane</keyword>
<accession>A0AAE5AGN4</accession>
<comment type="subunit">
    <text evidence="13">Interacts with the Sec translocase complex via SecD. Specifically interacts with transmembrane segments of nascent integral membrane proteins during membrane integration.</text>
</comment>
<evidence type="ECO:0000256" key="1">
    <source>
        <dbReference type="ARBA" id="ARBA00004429"/>
    </source>
</evidence>
<keyword evidence="10 13" id="KW-0143">Chaperone</keyword>
<feature type="transmembrane region" description="Helical" evidence="13">
    <location>
        <begin position="361"/>
        <end position="381"/>
    </location>
</feature>
<dbReference type="GO" id="GO:0032977">
    <property type="term" value="F:membrane insertase activity"/>
    <property type="evidence" value="ECO:0007669"/>
    <property type="project" value="InterPro"/>
</dbReference>
<evidence type="ECO:0000259" key="15">
    <source>
        <dbReference type="Pfam" id="PF14849"/>
    </source>
</evidence>
<keyword evidence="4 13" id="KW-0813">Transport</keyword>